<keyword evidence="6" id="KW-0496">Mitochondrion</keyword>
<dbReference type="GO" id="GO:1990904">
    <property type="term" value="C:ribonucleoprotein complex"/>
    <property type="evidence" value="ECO:0007669"/>
    <property type="project" value="UniProtKB-KW"/>
</dbReference>
<evidence type="ECO:0000256" key="1">
    <source>
        <dbReference type="ARBA" id="ARBA00004123"/>
    </source>
</evidence>
<dbReference type="InterPro" id="IPR043035">
    <property type="entry name" value="Ribosomal_mL64_sf"/>
</dbReference>
<feature type="region of interest" description="Disordered" evidence="14">
    <location>
        <begin position="240"/>
        <end position="279"/>
    </location>
</feature>
<evidence type="ECO:0000256" key="2">
    <source>
        <dbReference type="ARBA" id="ARBA00004173"/>
    </source>
</evidence>
<evidence type="ECO:0000256" key="5">
    <source>
        <dbReference type="ARBA" id="ARBA00023054"/>
    </source>
</evidence>
<keyword evidence="9" id="KW-0131">Cell cycle</keyword>
<accession>A0A8S4N3V8</accession>
<evidence type="ECO:0000256" key="3">
    <source>
        <dbReference type="ARBA" id="ARBA00005421"/>
    </source>
</evidence>
<dbReference type="GO" id="GO:0005840">
    <property type="term" value="C:ribosome"/>
    <property type="evidence" value="ECO:0007669"/>
    <property type="project" value="UniProtKB-KW"/>
</dbReference>
<evidence type="ECO:0000313" key="15">
    <source>
        <dbReference type="EMBL" id="CAH1774980.1"/>
    </source>
</evidence>
<evidence type="ECO:0000256" key="14">
    <source>
        <dbReference type="SAM" id="MobiDB-lite"/>
    </source>
</evidence>
<keyword evidence="16" id="KW-1185">Reference proteome</keyword>
<dbReference type="AlphaFoldDB" id="A0A8S4N3V8"/>
<organism evidence="15 16">
    <name type="scientific">Owenia fusiformis</name>
    <name type="common">Polychaete worm</name>
    <dbReference type="NCBI Taxonomy" id="6347"/>
    <lineage>
        <taxon>Eukaryota</taxon>
        <taxon>Metazoa</taxon>
        <taxon>Spiralia</taxon>
        <taxon>Lophotrochozoa</taxon>
        <taxon>Annelida</taxon>
        <taxon>Polychaeta</taxon>
        <taxon>Sedentaria</taxon>
        <taxon>Canalipalpata</taxon>
        <taxon>Sabellida</taxon>
        <taxon>Oweniida</taxon>
        <taxon>Oweniidae</taxon>
        <taxon>Owenia</taxon>
    </lineage>
</organism>
<dbReference type="GO" id="GO:0005739">
    <property type="term" value="C:mitochondrion"/>
    <property type="evidence" value="ECO:0007669"/>
    <property type="project" value="UniProtKB-SubCell"/>
</dbReference>
<comment type="function">
    <text evidence="13">Acts as a negative regulator of G1 to S cell cycle phase progression by inhibiting cyclin-dependent kinases. Inhibitory effects are additive with GADD45 proteins but also occur in the absence of GADD45 proteins. Acts as a repressor of the orphan nuclear receptor NR4A1 by inhibiting AB domain-mediated transcriptional activity. May be involved in the hormone-mediated regulation of NR4A1 transcriptional activity. May play a role in mitochondrial protein synthesis.</text>
</comment>
<evidence type="ECO:0000256" key="6">
    <source>
        <dbReference type="ARBA" id="ARBA00023128"/>
    </source>
</evidence>
<keyword evidence="8" id="KW-0687">Ribonucleoprotein</keyword>
<feature type="compositionally biased region" description="Basic and acidic residues" evidence="14">
    <location>
        <begin position="267"/>
        <end position="279"/>
    </location>
</feature>
<evidence type="ECO:0000256" key="11">
    <source>
        <dbReference type="ARBA" id="ARBA00035184"/>
    </source>
</evidence>
<evidence type="ECO:0000256" key="12">
    <source>
        <dbReference type="ARBA" id="ARBA00035485"/>
    </source>
</evidence>
<evidence type="ECO:0000256" key="4">
    <source>
        <dbReference type="ARBA" id="ARBA00022980"/>
    </source>
</evidence>
<evidence type="ECO:0000256" key="9">
    <source>
        <dbReference type="ARBA" id="ARBA00023306"/>
    </source>
</evidence>
<dbReference type="Pfam" id="PF10147">
    <property type="entry name" value="CR6_interact"/>
    <property type="match status" value="1"/>
</dbReference>
<sequence>MNRPIYKMAMSMVVGNVSKTIRFYKTLTSKSNDQVCKRFIAPVVKCYSSDSKEPVVIHDELDTDENIELENRKENEQVKDISGLLPRKRNMMKHVNQTNEIDETRPWEKLVREQRRRFAKYGFSSEVHPGYCWPSKETFVELKEIDKIFEPPIEERISQMKAAKKAKQDKYDEKMADIEKKMAEMPKHIEKYRQKLQKQGEEKIKQAEKRQKLLDEAREFYGYEVSASDAKFKLMLETKEAEEKARRKKMRKEKKEQMFLKSLEGMNKTKESKDNQEES</sequence>
<gene>
    <name evidence="15" type="ORF">OFUS_LOCUS2342</name>
</gene>
<evidence type="ECO:0000256" key="7">
    <source>
        <dbReference type="ARBA" id="ARBA00023242"/>
    </source>
</evidence>
<dbReference type="InterPro" id="IPR018472">
    <property type="entry name" value="Ribosomal_mL64"/>
</dbReference>
<dbReference type="Proteomes" id="UP000749559">
    <property type="component" value="Unassembled WGS sequence"/>
</dbReference>
<name>A0A8S4N3V8_OWEFU</name>
<protein>
    <recommendedName>
        <fullName evidence="11">Large ribosomal subunit protein mL64</fullName>
    </recommendedName>
    <alternativeName>
        <fullName evidence="10">39S ribosomal protein L59, mitochondrial</fullName>
    </alternativeName>
    <alternativeName>
        <fullName evidence="12">Growth arrest and DNA damage-inducible proteins-interacting protein 1</fullName>
    </alternativeName>
</protein>
<dbReference type="Gene3D" id="6.10.280.120">
    <property type="entry name" value="Growth arrest and DNA-damage-inducible proteins-interacting protein 1"/>
    <property type="match status" value="1"/>
</dbReference>
<evidence type="ECO:0000256" key="8">
    <source>
        <dbReference type="ARBA" id="ARBA00023274"/>
    </source>
</evidence>
<evidence type="ECO:0000256" key="13">
    <source>
        <dbReference type="ARBA" id="ARBA00060144"/>
    </source>
</evidence>
<dbReference type="PANTHER" id="PTHR31761:SF1">
    <property type="entry name" value="LARGE RIBOSOMAL SUBUNIT PROTEIN ML64"/>
    <property type="match status" value="1"/>
</dbReference>
<evidence type="ECO:0000256" key="10">
    <source>
        <dbReference type="ARBA" id="ARBA00030700"/>
    </source>
</evidence>
<keyword evidence="5" id="KW-0175">Coiled coil</keyword>
<comment type="caution">
    <text evidence="15">The sequence shown here is derived from an EMBL/GenBank/DDBJ whole genome shotgun (WGS) entry which is preliminary data.</text>
</comment>
<keyword evidence="7" id="KW-0539">Nucleus</keyword>
<dbReference type="GO" id="GO:0005634">
    <property type="term" value="C:nucleus"/>
    <property type="evidence" value="ECO:0007669"/>
    <property type="project" value="UniProtKB-SubCell"/>
</dbReference>
<dbReference type="PANTHER" id="PTHR31761">
    <property type="entry name" value="GROWTH ARREST AND DNA DAMAGE-INDUCIBLE PROTEINS-INTERACTING PROTEIN 1 GADD45GIP1"/>
    <property type="match status" value="1"/>
</dbReference>
<dbReference type="EMBL" id="CAIIXF020000001">
    <property type="protein sequence ID" value="CAH1774980.1"/>
    <property type="molecule type" value="Genomic_DNA"/>
</dbReference>
<comment type="similarity">
    <text evidence="3">Belongs to the mitochondrion-specific ribosomal protein mL64 family.</text>
</comment>
<keyword evidence="4" id="KW-0689">Ribosomal protein</keyword>
<comment type="subcellular location">
    <subcellularLocation>
        <location evidence="2">Mitochondrion</location>
    </subcellularLocation>
    <subcellularLocation>
        <location evidence="1">Nucleus</location>
    </subcellularLocation>
</comment>
<dbReference type="OrthoDB" id="6123867at2759"/>
<proteinExistence type="inferred from homology"/>
<reference evidence="15" key="1">
    <citation type="submission" date="2022-03" db="EMBL/GenBank/DDBJ databases">
        <authorList>
            <person name="Martin C."/>
        </authorList>
    </citation>
    <scope>NUCLEOTIDE SEQUENCE</scope>
</reference>
<evidence type="ECO:0000313" key="16">
    <source>
        <dbReference type="Proteomes" id="UP000749559"/>
    </source>
</evidence>